<keyword evidence="1" id="KW-1133">Transmembrane helix</keyword>
<protein>
    <submittedName>
        <fullName evidence="2">Uncharacterized protein</fullName>
    </submittedName>
</protein>
<dbReference type="AlphaFoldDB" id="A0A318IFD9"/>
<feature type="transmembrane region" description="Helical" evidence="1">
    <location>
        <begin position="288"/>
        <end position="305"/>
    </location>
</feature>
<feature type="transmembrane region" description="Helical" evidence="1">
    <location>
        <begin position="101"/>
        <end position="118"/>
    </location>
</feature>
<feature type="transmembrane region" description="Helical" evidence="1">
    <location>
        <begin position="264"/>
        <end position="282"/>
    </location>
</feature>
<feature type="transmembrane region" description="Helical" evidence="1">
    <location>
        <begin position="233"/>
        <end position="252"/>
    </location>
</feature>
<dbReference type="STRING" id="1122991.GCA_000613445_02884"/>
<evidence type="ECO:0000313" key="3">
    <source>
        <dbReference type="Proteomes" id="UP000248314"/>
    </source>
</evidence>
<accession>A0A318IFD9</accession>
<reference evidence="2 3" key="1">
    <citation type="submission" date="2018-05" db="EMBL/GenBank/DDBJ databases">
        <title>Genomic Encyclopedia of Type Strains, Phase I: the one thousand microbial genomes (KMG-I) project.</title>
        <authorList>
            <person name="Kyrpides N."/>
        </authorList>
    </citation>
    <scope>NUCLEOTIDE SEQUENCE [LARGE SCALE GENOMIC DNA]</scope>
    <source>
        <strain evidence="2 3">DSM 15611</strain>
    </source>
</reference>
<feature type="transmembrane region" description="Helical" evidence="1">
    <location>
        <begin position="44"/>
        <end position="61"/>
    </location>
</feature>
<keyword evidence="1" id="KW-0812">Transmembrane</keyword>
<dbReference type="EMBL" id="QJJX01000006">
    <property type="protein sequence ID" value="PXX23371.1"/>
    <property type="molecule type" value="Genomic_DNA"/>
</dbReference>
<organism evidence="2 3">
    <name type="scientific">Hoylesella shahii DSM 15611 = JCM 12083</name>
    <dbReference type="NCBI Taxonomy" id="1122991"/>
    <lineage>
        <taxon>Bacteria</taxon>
        <taxon>Pseudomonadati</taxon>
        <taxon>Bacteroidota</taxon>
        <taxon>Bacteroidia</taxon>
        <taxon>Bacteroidales</taxon>
        <taxon>Prevotellaceae</taxon>
        <taxon>Hoylesella</taxon>
    </lineage>
</organism>
<evidence type="ECO:0000256" key="1">
    <source>
        <dbReference type="SAM" id="Phobius"/>
    </source>
</evidence>
<keyword evidence="3" id="KW-1185">Reference proteome</keyword>
<feature type="transmembrane region" description="Helical" evidence="1">
    <location>
        <begin position="77"/>
        <end position="95"/>
    </location>
</feature>
<feature type="transmembrane region" description="Helical" evidence="1">
    <location>
        <begin position="169"/>
        <end position="189"/>
    </location>
</feature>
<evidence type="ECO:0000313" key="2">
    <source>
        <dbReference type="EMBL" id="PXX23371.1"/>
    </source>
</evidence>
<feature type="transmembrane region" description="Helical" evidence="1">
    <location>
        <begin position="20"/>
        <end position="38"/>
    </location>
</feature>
<dbReference type="Proteomes" id="UP000248314">
    <property type="component" value="Unassembled WGS sequence"/>
</dbReference>
<feature type="transmembrane region" description="Helical" evidence="1">
    <location>
        <begin position="210"/>
        <end position="227"/>
    </location>
</feature>
<feature type="transmembrane region" description="Helical" evidence="1">
    <location>
        <begin position="145"/>
        <end position="163"/>
    </location>
</feature>
<keyword evidence="1" id="KW-0472">Membrane</keyword>
<name>A0A318IFD9_9BACT</name>
<proteinExistence type="predicted"/>
<comment type="caution">
    <text evidence="2">The sequence shown here is derived from an EMBL/GenBank/DDBJ whole genome shotgun (WGS) entry which is preliminary data.</text>
</comment>
<sequence>MIKLYLQFRLKSLLRLCKEVGIFACTILLFIIFILIGITTNAPRYYTVLLFGAMVLSWHFSRSDTIFLNTLFGKKYIYIYHVEYFILSVPFIFILLSKSSWIGIIAVLLLSTIVPFLVRKTFSFPLPTFPFLIEGSYKYQRLGRMLLPFYIIILVISSIAVYVHNINLVFITTLITTATIGMSLCIQVNPQYIFNYKSSIFFLKLKCKHAFVNAGVMLAPMILYLWLVNVSWGQLYLCILSYIVISLFFIQLEFLRFIFGNNDLTIFIAFSILLCLLTVSIMLPIFSLLSLLLTILFSYKVLLFLKKYIS</sequence>
<gene>
    <name evidence="2" type="ORF">EJ73_00720</name>
</gene>